<keyword evidence="2" id="KW-1185">Reference proteome</keyword>
<evidence type="ECO:0000313" key="2">
    <source>
        <dbReference type="Proteomes" id="UP000274556"/>
    </source>
</evidence>
<gene>
    <name evidence="1" type="ORF">BDD21_0198</name>
</gene>
<dbReference type="AlphaFoldDB" id="A0A495V0B4"/>
<dbReference type="EMBL" id="RBXL01000001">
    <property type="protein sequence ID" value="RKT42901.1"/>
    <property type="molecule type" value="Genomic_DNA"/>
</dbReference>
<comment type="caution">
    <text evidence="1">The sequence shown here is derived from an EMBL/GenBank/DDBJ whole genome shotgun (WGS) entry which is preliminary data.</text>
</comment>
<dbReference type="Proteomes" id="UP000274556">
    <property type="component" value="Unassembled WGS sequence"/>
</dbReference>
<name>A0A495V0B4_9GAMM</name>
<reference evidence="1 2" key="1">
    <citation type="submission" date="2018-10" db="EMBL/GenBank/DDBJ databases">
        <title>Genomic Encyclopedia of Archaeal and Bacterial Type Strains, Phase II (KMG-II): from individual species to whole genera.</title>
        <authorList>
            <person name="Goeker M."/>
        </authorList>
    </citation>
    <scope>NUCLEOTIDE SEQUENCE [LARGE SCALE GENOMIC DNA]</scope>
    <source>
        <strain evidence="1 2">DSM 235</strain>
    </source>
</reference>
<protein>
    <submittedName>
        <fullName evidence="1">Uncharacterized protein</fullName>
    </submittedName>
</protein>
<proteinExistence type="predicted"/>
<organism evidence="1 2">
    <name type="scientific">Thiocapsa rosea</name>
    <dbReference type="NCBI Taxonomy" id="69360"/>
    <lineage>
        <taxon>Bacteria</taxon>
        <taxon>Pseudomonadati</taxon>
        <taxon>Pseudomonadota</taxon>
        <taxon>Gammaproteobacteria</taxon>
        <taxon>Chromatiales</taxon>
        <taxon>Chromatiaceae</taxon>
        <taxon>Thiocapsa</taxon>
    </lineage>
</organism>
<accession>A0A495V0B4</accession>
<evidence type="ECO:0000313" key="1">
    <source>
        <dbReference type="EMBL" id="RKT42901.1"/>
    </source>
</evidence>
<sequence length="87" mass="9808">MRIEPLRGRIAINARWRDAVQELFFIVLNRVDCVVCGDSRGRVTTTILHVVPDAVQFLALGLERRVPFSNEPSAVGRLLIIVIVGRR</sequence>